<reference evidence="2" key="2">
    <citation type="submission" date="2023-06" db="EMBL/GenBank/DDBJ databases">
        <authorList>
            <person name="Ma L."/>
            <person name="Liu K.-W."/>
            <person name="Li Z."/>
            <person name="Hsiao Y.-Y."/>
            <person name="Qi Y."/>
            <person name="Fu T."/>
            <person name="Tang G."/>
            <person name="Zhang D."/>
            <person name="Sun W.-H."/>
            <person name="Liu D.-K."/>
            <person name="Li Y."/>
            <person name="Chen G.-Z."/>
            <person name="Liu X.-D."/>
            <person name="Liao X.-Y."/>
            <person name="Jiang Y.-T."/>
            <person name="Yu X."/>
            <person name="Hao Y."/>
            <person name="Huang J."/>
            <person name="Zhao X.-W."/>
            <person name="Ke S."/>
            <person name="Chen Y.-Y."/>
            <person name="Wu W.-L."/>
            <person name="Hsu J.-L."/>
            <person name="Lin Y.-F."/>
            <person name="Huang M.-D."/>
            <person name="Li C.-Y."/>
            <person name="Huang L."/>
            <person name="Wang Z.-W."/>
            <person name="Zhao X."/>
            <person name="Zhong W.-Y."/>
            <person name="Peng D.-H."/>
            <person name="Ahmad S."/>
            <person name="Lan S."/>
            <person name="Zhang J.-S."/>
            <person name="Tsai W.-C."/>
            <person name="Van De Peer Y."/>
            <person name="Liu Z.-J."/>
        </authorList>
    </citation>
    <scope>NUCLEOTIDE SEQUENCE</scope>
    <source>
        <strain evidence="2">SCP</strain>
        <tissue evidence="2">Leaves</tissue>
    </source>
</reference>
<evidence type="ECO:0000313" key="3">
    <source>
        <dbReference type="Proteomes" id="UP001179952"/>
    </source>
</evidence>
<evidence type="ECO:0000313" key="2">
    <source>
        <dbReference type="EMBL" id="KAK1268953.1"/>
    </source>
</evidence>
<feature type="region of interest" description="Disordered" evidence="1">
    <location>
        <begin position="41"/>
        <end position="61"/>
    </location>
</feature>
<gene>
    <name evidence="2" type="ORF">QJS04_geneDACA006351</name>
</gene>
<feature type="compositionally biased region" description="Basic residues" evidence="1">
    <location>
        <begin position="48"/>
        <end position="61"/>
    </location>
</feature>
<protein>
    <submittedName>
        <fullName evidence="2">Uncharacterized protein</fullName>
    </submittedName>
</protein>
<organism evidence="2 3">
    <name type="scientific">Acorus gramineus</name>
    <name type="common">Dwarf sweet flag</name>
    <dbReference type="NCBI Taxonomy" id="55184"/>
    <lineage>
        <taxon>Eukaryota</taxon>
        <taxon>Viridiplantae</taxon>
        <taxon>Streptophyta</taxon>
        <taxon>Embryophyta</taxon>
        <taxon>Tracheophyta</taxon>
        <taxon>Spermatophyta</taxon>
        <taxon>Magnoliopsida</taxon>
        <taxon>Liliopsida</taxon>
        <taxon>Acoraceae</taxon>
        <taxon>Acorus</taxon>
    </lineage>
</organism>
<accession>A0AAV9AXN6</accession>
<dbReference type="AlphaFoldDB" id="A0AAV9AXN6"/>
<keyword evidence="3" id="KW-1185">Reference proteome</keyword>
<comment type="caution">
    <text evidence="2">The sequence shown here is derived from an EMBL/GenBank/DDBJ whole genome shotgun (WGS) entry which is preliminary data.</text>
</comment>
<sequence length="61" mass="6851">MQYVLESEIREGQRLDCTGAEAAARGLRRAAAIGEVSTISRTESNVNKKSKKKRKKIKFKL</sequence>
<name>A0AAV9AXN6_ACOGR</name>
<proteinExistence type="predicted"/>
<evidence type="ECO:0000256" key="1">
    <source>
        <dbReference type="SAM" id="MobiDB-lite"/>
    </source>
</evidence>
<dbReference type="Proteomes" id="UP001179952">
    <property type="component" value="Unassembled WGS sequence"/>
</dbReference>
<dbReference type="EMBL" id="JAUJYN010000006">
    <property type="protein sequence ID" value="KAK1268953.1"/>
    <property type="molecule type" value="Genomic_DNA"/>
</dbReference>
<reference evidence="2" key="1">
    <citation type="journal article" date="2023" name="Nat. Commun.">
        <title>Diploid and tetraploid genomes of Acorus and the evolution of monocots.</title>
        <authorList>
            <person name="Ma L."/>
            <person name="Liu K.W."/>
            <person name="Li Z."/>
            <person name="Hsiao Y.Y."/>
            <person name="Qi Y."/>
            <person name="Fu T."/>
            <person name="Tang G.D."/>
            <person name="Zhang D."/>
            <person name="Sun W.H."/>
            <person name="Liu D.K."/>
            <person name="Li Y."/>
            <person name="Chen G.Z."/>
            <person name="Liu X.D."/>
            <person name="Liao X.Y."/>
            <person name="Jiang Y.T."/>
            <person name="Yu X."/>
            <person name="Hao Y."/>
            <person name="Huang J."/>
            <person name="Zhao X.W."/>
            <person name="Ke S."/>
            <person name="Chen Y.Y."/>
            <person name="Wu W.L."/>
            <person name="Hsu J.L."/>
            <person name="Lin Y.F."/>
            <person name="Huang M.D."/>
            <person name="Li C.Y."/>
            <person name="Huang L."/>
            <person name="Wang Z.W."/>
            <person name="Zhao X."/>
            <person name="Zhong W.Y."/>
            <person name="Peng D.H."/>
            <person name="Ahmad S."/>
            <person name="Lan S."/>
            <person name="Zhang J.S."/>
            <person name="Tsai W.C."/>
            <person name="Van de Peer Y."/>
            <person name="Liu Z.J."/>
        </authorList>
    </citation>
    <scope>NUCLEOTIDE SEQUENCE</scope>
    <source>
        <strain evidence="2">SCP</strain>
    </source>
</reference>